<evidence type="ECO:0000256" key="1">
    <source>
        <dbReference type="ARBA" id="ARBA00006422"/>
    </source>
</evidence>
<dbReference type="InterPro" id="IPR019480">
    <property type="entry name" value="Dihydroorotate_DH_Fe-S-bd"/>
</dbReference>
<evidence type="ECO:0000256" key="5">
    <source>
        <dbReference type="ARBA" id="ARBA00022723"/>
    </source>
</evidence>
<evidence type="ECO:0000256" key="7">
    <source>
        <dbReference type="ARBA" id="ARBA00022982"/>
    </source>
</evidence>
<keyword evidence="6" id="KW-0274">FAD</keyword>
<dbReference type="PROSITE" id="PS51384">
    <property type="entry name" value="FAD_FR"/>
    <property type="match status" value="1"/>
</dbReference>
<gene>
    <name evidence="12" type="ORF">M2350_001840</name>
</gene>
<evidence type="ECO:0000256" key="9">
    <source>
        <dbReference type="ARBA" id="ARBA00023014"/>
    </source>
</evidence>
<dbReference type="EMBL" id="JANUCP010000003">
    <property type="protein sequence ID" value="MCS3919427.1"/>
    <property type="molecule type" value="Genomic_DNA"/>
</dbReference>
<name>A0ABT2ENB1_9BACT</name>
<dbReference type="InterPro" id="IPR037117">
    <property type="entry name" value="Dihydroorotate_DH_ele_sf"/>
</dbReference>
<sequence length="321" mass="34726">MSQATTKTLPNSPDQRFLPPVFSGVAKIVAKERYRNFCRLTFRCPEIAAKAQPGQFVNLYLDGLGTETSFERSSLPMAVILPRPFSVAKIVPLKKGVIQSDDPQAFSVLFDIRGTGTNWLAQLTTDVPVRVSGPLGKGFWLPEGTKTAVLVAGGLGIAPFPFLAERLKAQGVETVLLLGAKTKDKLPFDPVRAEFPLLRNGKPLSYWGVDEFESIGVRSAIALEEPEDGFFAGTVTQLFEAWLSTQKELDGTAVYGCGPTQMLKVLTQLAQSYGLHCQVSLEERMGCGIGICFGCPIPVKSGGYRLCCTDGPVFDASELAL</sequence>
<keyword evidence="13" id="KW-1185">Reference proteome</keyword>
<evidence type="ECO:0000313" key="13">
    <source>
        <dbReference type="Proteomes" id="UP001204798"/>
    </source>
</evidence>
<dbReference type="Gene3D" id="2.40.30.10">
    <property type="entry name" value="Translation factors"/>
    <property type="match status" value="1"/>
</dbReference>
<dbReference type="InterPro" id="IPR017938">
    <property type="entry name" value="Riboflavin_synthase-like_b-brl"/>
</dbReference>
<reference evidence="12 13" key="1">
    <citation type="submission" date="2022-08" db="EMBL/GenBank/DDBJ databases">
        <title>Bacterial and archaeal communities from various locations to study Microbial Dark Matter (Phase II).</title>
        <authorList>
            <person name="Stepanauskas R."/>
        </authorList>
    </citation>
    <scope>NUCLEOTIDE SEQUENCE [LARGE SCALE GENOMIC DNA]</scope>
    <source>
        <strain evidence="12 13">PD1</strain>
    </source>
</reference>
<proteinExistence type="inferred from homology"/>
<dbReference type="PIRSF" id="PIRSF006816">
    <property type="entry name" value="Cyc3_hyd_g"/>
    <property type="match status" value="1"/>
</dbReference>
<comment type="cofactor">
    <cofactor evidence="10">
        <name>[2Fe-2S] cluster</name>
        <dbReference type="ChEBI" id="CHEBI:190135"/>
    </cofactor>
</comment>
<keyword evidence="2" id="KW-0813">Transport</keyword>
<evidence type="ECO:0000256" key="6">
    <source>
        <dbReference type="ARBA" id="ARBA00022827"/>
    </source>
</evidence>
<dbReference type="Gene3D" id="3.40.50.80">
    <property type="entry name" value="Nucleotide-binding domain of ferredoxin-NADP reductase (FNR) module"/>
    <property type="match status" value="1"/>
</dbReference>
<dbReference type="InterPro" id="IPR050353">
    <property type="entry name" value="PyrK_electron_transfer"/>
</dbReference>
<protein>
    <submittedName>
        <fullName evidence="12">Dihydroorotate dehydrogenase electron transfer subunit</fullName>
    </submittedName>
</protein>
<evidence type="ECO:0000256" key="10">
    <source>
        <dbReference type="ARBA" id="ARBA00034078"/>
    </source>
</evidence>
<comment type="similarity">
    <text evidence="1">Belongs to the PyrK family.</text>
</comment>
<keyword evidence="9" id="KW-0411">Iron-sulfur</keyword>
<dbReference type="Proteomes" id="UP001204798">
    <property type="component" value="Unassembled WGS sequence"/>
</dbReference>
<dbReference type="Pfam" id="PF10418">
    <property type="entry name" value="DHODB_Fe-S_bind"/>
    <property type="match status" value="1"/>
</dbReference>
<evidence type="ECO:0000313" key="12">
    <source>
        <dbReference type="EMBL" id="MCS3919427.1"/>
    </source>
</evidence>
<keyword evidence="7" id="KW-0249">Electron transport</keyword>
<dbReference type="SUPFAM" id="SSF52343">
    <property type="entry name" value="Ferredoxin reductase-like, C-terminal NADP-linked domain"/>
    <property type="match status" value="1"/>
</dbReference>
<evidence type="ECO:0000256" key="2">
    <source>
        <dbReference type="ARBA" id="ARBA00022448"/>
    </source>
</evidence>
<evidence type="ECO:0000256" key="8">
    <source>
        <dbReference type="ARBA" id="ARBA00023004"/>
    </source>
</evidence>
<dbReference type="InterPro" id="IPR017927">
    <property type="entry name" value="FAD-bd_FR_type"/>
</dbReference>
<evidence type="ECO:0000256" key="4">
    <source>
        <dbReference type="ARBA" id="ARBA00022714"/>
    </source>
</evidence>
<accession>A0ABT2ENB1</accession>
<dbReference type="Gene3D" id="2.10.240.10">
    <property type="entry name" value="Dihydroorotate dehydrogenase, electron transfer subunit"/>
    <property type="match status" value="1"/>
</dbReference>
<keyword evidence="8" id="KW-0408">Iron</keyword>
<keyword evidence="4" id="KW-0001">2Fe-2S</keyword>
<dbReference type="InterPro" id="IPR039261">
    <property type="entry name" value="FNR_nucleotide-bd"/>
</dbReference>
<evidence type="ECO:0000259" key="11">
    <source>
        <dbReference type="PROSITE" id="PS51384"/>
    </source>
</evidence>
<organism evidence="12 13">
    <name type="scientific">Candidatus Fervidibacter sacchari</name>
    <dbReference type="NCBI Taxonomy" id="1448929"/>
    <lineage>
        <taxon>Bacteria</taxon>
        <taxon>Candidatus Fervidibacterota</taxon>
        <taxon>Candidatus Fervidibacter</taxon>
    </lineage>
</organism>
<dbReference type="SUPFAM" id="SSF63380">
    <property type="entry name" value="Riboflavin synthase domain-like"/>
    <property type="match status" value="1"/>
</dbReference>
<dbReference type="CDD" id="cd06218">
    <property type="entry name" value="DHOD_e_trans"/>
    <property type="match status" value="1"/>
</dbReference>
<keyword evidence="3" id="KW-0285">Flavoprotein</keyword>
<dbReference type="RefSeq" id="WP_259095835.1">
    <property type="nucleotide sequence ID" value="NZ_CP130454.1"/>
</dbReference>
<dbReference type="InterPro" id="IPR012165">
    <property type="entry name" value="Cyt_c3_hydrogenase_gsu"/>
</dbReference>
<comment type="caution">
    <text evidence="12">The sequence shown here is derived from an EMBL/GenBank/DDBJ whole genome shotgun (WGS) entry which is preliminary data.</text>
</comment>
<dbReference type="PANTHER" id="PTHR43513:SF3">
    <property type="entry name" value="DIHYDROOROTATE DEHYDROGENASE B (NAD(+)), ELECTRON TRANSFER SUBUNIT-RELATED"/>
    <property type="match status" value="1"/>
</dbReference>
<feature type="domain" description="FAD-binding FR-type" evidence="11">
    <location>
        <begin position="15"/>
        <end position="141"/>
    </location>
</feature>
<evidence type="ECO:0000256" key="3">
    <source>
        <dbReference type="ARBA" id="ARBA00022630"/>
    </source>
</evidence>
<keyword evidence="5" id="KW-0479">Metal-binding</keyword>
<dbReference type="PANTHER" id="PTHR43513">
    <property type="entry name" value="DIHYDROOROTATE DEHYDROGENASE B (NAD(+)), ELECTRON TRANSFER SUBUNIT"/>
    <property type="match status" value="1"/>
</dbReference>